<organism evidence="9 10">
    <name type="scientific">Noviherbaspirillum humi</name>
    <dbReference type="NCBI Taxonomy" id="1688639"/>
    <lineage>
        <taxon>Bacteria</taxon>
        <taxon>Pseudomonadati</taxon>
        <taxon>Pseudomonadota</taxon>
        <taxon>Betaproteobacteria</taxon>
        <taxon>Burkholderiales</taxon>
        <taxon>Oxalobacteraceae</taxon>
        <taxon>Noviherbaspirillum</taxon>
    </lineage>
</organism>
<dbReference type="GO" id="GO:0030246">
    <property type="term" value="F:carbohydrate binding"/>
    <property type="evidence" value="ECO:0007669"/>
    <property type="project" value="InterPro"/>
</dbReference>
<dbReference type="InterPro" id="IPR014756">
    <property type="entry name" value="Ig_E-set"/>
</dbReference>
<keyword evidence="10" id="KW-1185">Reference proteome</keyword>
<comment type="similarity">
    <text evidence="3 7">Belongs to the OpgD/OpgG family.</text>
</comment>
<keyword evidence="5 7" id="KW-0732">Signal</keyword>
<comment type="pathway">
    <text evidence="2 7">Glycan metabolism; osmoregulated periplasmic glucan (OPG) biosynthesis.</text>
</comment>
<dbReference type="InterPro" id="IPR014438">
    <property type="entry name" value="Glucan_biosyn_MdoG/MdoD"/>
</dbReference>
<evidence type="ECO:0000259" key="8">
    <source>
        <dbReference type="Pfam" id="PF04349"/>
    </source>
</evidence>
<evidence type="ECO:0000256" key="3">
    <source>
        <dbReference type="ARBA" id="ARBA00009284"/>
    </source>
</evidence>
<evidence type="ECO:0000256" key="4">
    <source>
        <dbReference type="ARBA" id="ARBA00015376"/>
    </source>
</evidence>
<dbReference type="AlphaFoldDB" id="A0A239KIV8"/>
<evidence type="ECO:0000256" key="6">
    <source>
        <dbReference type="ARBA" id="ARBA00022764"/>
    </source>
</evidence>
<evidence type="ECO:0000256" key="7">
    <source>
        <dbReference type="HAMAP-Rule" id="MF_01069"/>
    </source>
</evidence>
<dbReference type="EMBL" id="FZOT01000016">
    <property type="protein sequence ID" value="SNT18101.1"/>
    <property type="molecule type" value="Genomic_DNA"/>
</dbReference>
<dbReference type="UniPathway" id="UPA00637"/>
<dbReference type="GO" id="GO:0051274">
    <property type="term" value="P:beta-glucan biosynthetic process"/>
    <property type="evidence" value="ECO:0007669"/>
    <property type="project" value="TreeGrafter"/>
</dbReference>
<dbReference type="Gene3D" id="2.70.98.10">
    <property type="match status" value="1"/>
</dbReference>
<evidence type="ECO:0000256" key="2">
    <source>
        <dbReference type="ARBA" id="ARBA00005001"/>
    </source>
</evidence>
<dbReference type="SUPFAM" id="SSF74650">
    <property type="entry name" value="Galactose mutarotase-like"/>
    <property type="match status" value="1"/>
</dbReference>
<dbReference type="OrthoDB" id="335750at2"/>
<dbReference type="InterPro" id="IPR013783">
    <property type="entry name" value="Ig-like_fold"/>
</dbReference>
<evidence type="ECO:0000256" key="1">
    <source>
        <dbReference type="ARBA" id="ARBA00004418"/>
    </source>
</evidence>
<dbReference type="PIRSF" id="PIRSF006281">
    <property type="entry name" value="MdoG"/>
    <property type="match status" value="1"/>
</dbReference>
<name>A0A239KIV8_9BURK</name>
<dbReference type="HAMAP" id="MF_01069">
    <property type="entry name" value="MdoG_OpgG"/>
    <property type="match status" value="1"/>
</dbReference>
<feature type="signal peptide" evidence="7">
    <location>
        <begin position="1"/>
        <end position="20"/>
    </location>
</feature>
<sequence precursor="true">MARRFACGALLCCLLPAAFAFTFEDVAARAKKLAASPYAPPEKNLPRSLANLDYDQLRDIRFDPAKALWRNNRLPFEIAFFHQGRSFDTPVRINEIVGKTAHEIRFDPKLFNYGANNLPAKDLAELGYAGFRVHYPINTLAYKDEVLTFQGASYFRALGKGQLYGLSARGLAVDTALSSGEEFPQFTEFWVERPGPTEKQLTIYALLDSRRVAGAYRFVLRPGIDTVIDVKAQLYLRENVTKLGIAPLTSMYFFGENQRSQVEDYRPEVHDSDGLSIHSGTGEWIWRPLVNPKRLLVTSYALTNPAGFGLMQRDRRFADYEDLEARYEMRPSVWIEPKGQWGAGRVELVQIPTPDETNDNIVAYWVPDAPPKPGAPLDIEYRLLWQKEVERRPPSSWTTQTRRGHGWVRKPDDTIALMVDFEGPALKKLPVDATLLPVVSADPNGKILETNVIRNEVNGGWRMTVKLKRVDEKKPVELRGYLSTDNTTLSETWSYILSPE</sequence>
<feature type="domain" description="Glucan biosynthesis periplasmic MdoG C-terminal" evidence="8">
    <location>
        <begin position="21"/>
        <end position="495"/>
    </location>
</feature>
<dbReference type="FunFam" id="2.70.98.10:FF:000001">
    <property type="entry name" value="Glucans biosynthesis protein G"/>
    <property type="match status" value="1"/>
</dbReference>
<dbReference type="PANTHER" id="PTHR30504:SF4">
    <property type="entry name" value="GLUCANS BIOSYNTHESIS PROTEIN G"/>
    <property type="match status" value="1"/>
</dbReference>
<accession>A0A239KIV8</accession>
<proteinExistence type="inferred from homology"/>
<keyword evidence="6 7" id="KW-0574">Periplasm</keyword>
<dbReference type="Proteomes" id="UP000198284">
    <property type="component" value="Unassembled WGS sequence"/>
</dbReference>
<reference evidence="9 10" key="1">
    <citation type="submission" date="2017-06" db="EMBL/GenBank/DDBJ databases">
        <authorList>
            <person name="Kim H.J."/>
            <person name="Triplett B.A."/>
        </authorList>
    </citation>
    <scope>NUCLEOTIDE SEQUENCE [LARGE SCALE GENOMIC DNA]</scope>
    <source>
        <strain evidence="9 10">U15</strain>
    </source>
</reference>
<dbReference type="InterPro" id="IPR023704">
    <property type="entry name" value="MdoG_OpgG"/>
</dbReference>
<dbReference type="GO" id="GO:0003824">
    <property type="term" value="F:catalytic activity"/>
    <property type="evidence" value="ECO:0007669"/>
    <property type="project" value="InterPro"/>
</dbReference>
<evidence type="ECO:0000256" key="5">
    <source>
        <dbReference type="ARBA" id="ARBA00022729"/>
    </source>
</evidence>
<gene>
    <name evidence="7" type="primary">opgG</name>
    <name evidence="9" type="ORF">SAMN06265795_11623</name>
</gene>
<dbReference type="InterPro" id="IPR014718">
    <property type="entry name" value="GH-type_carb-bd"/>
</dbReference>
<protein>
    <recommendedName>
        <fullName evidence="4 7">Glucans biosynthesis protein G</fullName>
    </recommendedName>
</protein>
<dbReference type="PANTHER" id="PTHR30504">
    <property type="entry name" value="GLUCANS BIOSYNTHESIS PROTEIN"/>
    <property type="match status" value="1"/>
</dbReference>
<dbReference type="SUPFAM" id="SSF81296">
    <property type="entry name" value="E set domains"/>
    <property type="match status" value="1"/>
</dbReference>
<dbReference type="InterPro" id="IPR007444">
    <property type="entry name" value="Glucan_biosyn_MdoG_C"/>
</dbReference>
<dbReference type="Pfam" id="PF04349">
    <property type="entry name" value="MdoG"/>
    <property type="match status" value="1"/>
</dbReference>
<dbReference type="InterPro" id="IPR011013">
    <property type="entry name" value="Gal_mutarotase_sf_dom"/>
</dbReference>
<dbReference type="GO" id="GO:0030288">
    <property type="term" value="C:outer membrane-bounded periplasmic space"/>
    <property type="evidence" value="ECO:0007669"/>
    <property type="project" value="TreeGrafter"/>
</dbReference>
<dbReference type="Gene3D" id="2.60.40.10">
    <property type="entry name" value="Immunoglobulins"/>
    <property type="match status" value="1"/>
</dbReference>
<evidence type="ECO:0000313" key="9">
    <source>
        <dbReference type="EMBL" id="SNT18101.1"/>
    </source>
</evidence>
<comment type="subcellular location">
    <subcellularLocation>
        <location evidence="1 7">Periplasm</location>
    </subcellularLocation>
</comment>
<feature type="chain" id="PRO_5013407749" description="Glucans biosynthesis protein G" evidence="7">
    <location>
        <begin position="21"/>
        <end position="500"/>
    </location>
</feature>
<evidence type="ECO:0000313" key="10">
    <source>
        <dbReference type="Proteomes" id="UP000198284"/>
    </source>
</evidence>
<comment type="function">
    <text evidence="7">Involved in the biosynthesis of osmoregulated periplasmic glucans (OPGs).</text>
</comment>